<name>A0A8J8G9X3_9FLAO</name>
<comment type="caution">
    <text evidence="2">The sequence shown here is derived from an EMBL/GenBank/DDBJ whole genome shotgun (WGS) entry which is preliminary data.</text>
</comment>
<protein>
    <recommendedName>
        <fullName evidence="4">DUF4197 family protein</fullName>
    </recommendedName>
</protein>
<gene>
    <name evidence="2" type="ORF">HNQ03_000739</name>
</gene>
<organism evidence="2 3">
    <name type="scientific">Frigoriflavimonas asaccharolytica</name>
    <dbReference type="NCBI Taxonomy" id="2735899"/>
    <lineage>
        <taxon>Bacteria</taxon>
        <taxon>Pseudomonadati</taxon>
        <taxon>Bacteroidota</taxon>
        <taxon>Flavobacteriia</taxon>
        <taxon>Flavobacteriales</taxon>
        <taxon>Weeksellaceae</taxon>
        <taxon>Frigoriflavimonas</taxon>
    </lineage>
</organism>
<dbReference type="InterPro" id="IPR025245">
    <property type="entry name" value="DUF4197"/>
</dbReference>
<sequence length="228" mass="24270">MKKYIISAAIILSSGAFVLSTTQSCTALATSSVGISIIKNVLLGGINKATNIYGDKNAFLGNDLIEQAMPSQLREINTILAKISPSLLAKEKDFLAEAAAYTVNTSSPILQNAVNSLNADDVTRIMQGEKGMGTQILREKSYDALVAAIKPKVDEKLNQFGIVNSINTALQGSNLLGSLLGNSGTKSVASNDLSTLAAEQLVTGLFRIVQKHEVDNYDSIYKMIPTSK</sequence>
<dbReference type="RefSeq" id="WP_173778296.1">
    <property type="nucleotide sequence ID" value="NZ_JABSNO010000004.1"/>
</dbReference>
<evidence type="ECO:0000313" key="3">
    <source>
        <dbReference type="Proteomes" id="UP000610746"/>
    </source>
</evidence>
<dbReference type="AlphaFoldDB" id="A0A8J8G9X3"/>
<evidence type="ECO:0008006" key="4">
    <source>
        <dbReference type="Google" id="ProtNLM"/>
    </source>
</evidence>
<feature type="signal peptide" evidence="1">
    <location>
        <begin position="1"/>
        <end position="29"/>
    </location>
</feature>
<dbReference type="Proteomes" id="UP000610746">
    <property type="component" value="Unassembled WGS sequence"/>
</dbReference>
<dbReference type="EMBL" id="JABSNO010000004">
    <property type="protein sequence ID" value="NRS91672.1"/>
    <property type="molecule type" value="Genomic_DNA"/>
</dbReference>
<dbReference type="PROSITE" id="PS51257">
    <property type="entry name" value="PROKAR_LIPOPROTEIN"/>
    <property type="match status" value="1"/>
</dbReference>
<keyword evidence="1" id="KW-0732">Signal</keyword>
<dbReference type="Pfam" id="PF13852">
    <property type="entry name" value="DUF4197"/>
    <property type="match status" value="1"/>
</dbReference>
<reference evidence="2" key="1">
    <citation type="submission" date="2020-05" db="EMBL/GenBank/DDBJ databases">
        <title>Genomic Encyclopedia of Type Strains, Phase IV (KMG-V): Genome sequencing to study the core and pangenomes of soil and plant-associated prokaryotes.</title>
        <authorList>
            <person name="Whitman W."/>
        </authorList>
    </citation>
    <scope>NUCLEOTIDE SEQUENCE</scope>
    <source>
        <strain evidence="2">16F</strain>
    </source>
</reference>
<evidence type="ECO:0000256" key="1">
    <source>
        <dbReference type="SAM" id="SignalP"/>
    </source>
</evidence>
<accession>A0A8J8G9X3</accession>
<keyword evidence="3" id="KW-1185">Reference proteome</keyword>
<proteinExistence type="predicted"/>
<evidence type="ECO:0000313" key="2">
    <source>
        <dbReference type="EMBL" id="NRS91672.1"/>
    </source>
</evidence>
<feature type="chain" id="PRO_5035232846" description="DUF4197 family protein" evidence="1">
    <location>
        <begin position="30"/>
        <end position="228"/>
    </location>
</feature>